<dbReference type="AlphaFoldDB" id="K0IM59"/>
<name>K0IM59_NITGG</name>
<protein>
    <recommendedName>
        <fullName evidence="3">HTH luxR-type domain-containing protein</fullName>
    </recommendedName>
</protein>
<gene>
    <name evidence="1" type="ordered locus">Ngar_c06410</name>
</gene>
<reference evidence="1 2" key="1">
    <citation type="journal article" date="2012" name="Environ. Microbiol.">
        <title>The genome of the ammonia-oxidizing Candidatus Nitrososphaera gargensis: insights into metabolic versatility and environmental adaptations.</title>
        <authorList>
            <person name="Spang A."/>
            <person name="Poehlein A."/>
            <person name="Offre P."/>
            <person name="Zumbragel S."/>
            <person name="Haider S."/>
            <person name="Rychlik N."/>
            <person name="Nowka B."/>
            <person name="Schmeisser C."/>
            <person name="Lebedeva E.V."/>
            <person name="Rattei T."/>
            <person name="Bohm C."/>
            <person name="Schmid M."/>
            <person name="Galushko A."/>
            <person name="Hatzenpichler R."/>
            <person name="Weinmaier T."/>
            <person name="Daniel R."/>
            <person name="Schleper C."/>
            <person name="Spieck E."/>
            <person name="Streit W."/>
            <person name="Wagner M."/>
        </authorList>
    </citation>
    <scope>NUCLEOTIDE SEQUENCE [LARGE SCALE GENOMIC DNA]</scope>
    <source>
        <strain evidence="2">Ga9.2</strain>
    </source>
</reference>
<dbReference type="HOGENOM" id="CLU_1567206_0_0_2"/>
<organism evidence="1 2">
    <name type="scientific">Nitrososphaera gargensis (strain Ga9.2)</name>
    <dbReference type="NCBI Taxonomy" id="1237085"/>
    <lineage>
        <taxon>Archaea</taxon>
        <taxon>Nitrososphaerota</taxon>
        <taxon>Nitrososphaeria</taxon>
        <taxon>Nitrososphaerales</taxon>
        <taxon>Nitrososphaeraceae</taxon>
        <taxon>Nitrososphaera</taxon>
    </lineage>
</organism>
<dbReference type="STRING" id="1237085.Ngar_c06410"/>
<keyword evidence="2" id="KW-1185">Reference proteome</keyword>
<dbReference type="InterPro" id="IPR046600">
    <property type="entry name" value="DUF6659"/>
</dbReference>
<dbReference type="OrthoDB" id="8019at2157"/>
<dbReference type="KEGG" id="nga:Ngar_c06410"/>
<dbReference type="GeneID" id="13795036"/>
<proteinExistence type="predicted"/>
<dbReference type="Pfam" id="PF20364">
    <property type="entry name" value="DUF6659"/>
    <property type="match status" value="1"/>
</dbReference>
<evidence type="ECO:0008006" key="3">
    <source>
        <dbReference type="Google" id="ProtNLM"/>
    </source>
</evidence>
<dbReference type="BioCyc" id="CNIT1237085:G1324-639-MONOMER"/>
<dbReference type="SUPFAM" id="SSF103196">
    <property type="entry name" value="Roadblock/LC7 domain"/>
    <property type="match status" value="1"/>
</dbReference>
<dbReference type="RefSeq" id="WP_015018130.1">
    <property type="nucleotide sequence ID" value="NC_018719.1"/>
</dbReference>
<dbReference type="EMBL" id="CP002408">
    <property type="protein sequence ID" value="AFU57584.1"/>
    <property type="molecule type" value="Genomic_DNA"/>
</dbReference>
<evidence type="ECO:0000313" key="1">
    <source>
        <dbReference type="EMBL" id="AFU57584.1"/>
    </source>
</evidence>
<sequence>MKAEQFSKNVLSLDPEIRFAGVMEKSGHLYASVRKNGTEEYLKGRSPEISLAQSAYIVDLRKMFTQELGNLKSIIYDYEKVKLISMPVKEHVLVISTEPKVNADHLVEKVIKYVKSVESELSLYPPSNIVNEEKKETLRNLHHSGISEDLIAEQLDLDINTVRMLIAEIK</sequence>
<dbReference type="Gene3D" id="3.30.450.30">
    <property type="entry name" value="Dynein light chain 2a, cytoplasmic"/>
    <property type="match status" value="1"/>
</dbReference>
<dbReference type="InParanoid" id="K0IM59"/>
<evidence type="ECO:0000313" key="2">
    <source>
        <dbReference type="Proteomes" id="UP000008037"/>
    </source>
</evidence>
<dbReference type="Proteomes" id="UP000008037">
    <property type="component" value="Chromosome"/>
</dbReference>
<accession>K0IM59</accession>